<keyword evidence="1" id="KW-0723">Serine/threonine-protein kinase</keyword>
<dbReference type="CDD" id="cd16936">
    <property type="entry name" value="HATPase_RsbW-like"/>
    <property type="match status" value="1"/>
</dbReference>
<dbReference type="SUPFAM" id="SSF55874">
    <property type="entry name" value="ATPase domain of HSP90 chaperone/DNA topoisomerase II/histidine kinase"/>
    <property type="match status" value="1"/>
</dbReference>
<protein>
    <submittedName>
        <fullName evidence="3">ATP-binding protein</fullName>
    </submittedName>
</protein>
<dbReference type="EMBL" id="JAENHM010000015">
    <property type="protein sequence ID" value="MBK1836590.1"/>
    <property type="molecule type" value="Genomic_DNA"/>
</dbReference>
<keyword evidence="1" id="KW-0418">Kinase</keyword>
<keyword evidence="3" id="KW-0547">Nucleotide-binding</keyword>
<organism evidence="3 4">
    <name type="scientific">Azospirillum endophyticum</name>
    <dbReference type="NCBI Taxonomy" id="2800326"/>
    <lineage>
        <taxon>Bacteria</taxon>
        <taxon>Pseudomonadati</taxon>
        <taxon>Pseudomonadota</taxon>
        <taxon>Alphaproteobacteria</taxon>
        <taxon>Rhodospirillales</taxon>
        <taxon>Azospirillaceae</taxon>
        <taxon>Azospirillum</taxon>
    </lineage>
</organism>
<evidence type="ECO:0000259" key="2">
    <source>
        <dbReference type="Pfam" id="PF13581"/>
    </source>
</evidence>
<keyword evidence="3" id="KW-0067">ATP-binding</keyword>
<comment type="caution">
    <text evidence="3">The sequence shown here is derived from an EMBL/GenBank/DDBJ whole genome shotgun (WGS) entry which is preliminary data.</text>
</comment>
<evidence type="ECO:0000313" key="4">
    <source>
        <dbReference type="Proteomes" id="UP000652760"/>
    </source>
</evidence>
<name>A0ABS1EZK6_9PROT</name>
<dbReference type="RefSeq" id="WP_200190785.1">
    <property type="nucleotide sequence ID" value="NZ_JAENHM010000015.1"/>
</dbReference>
<reference evidence="4" key="1">
    <citation type="submission" date="2021-01" db="EMBL/GenBank/DDBJ databases">
        <title>Genome public.</title>
        <authorList>
            <person name="Liu C."/>
            <person name="Sun Q."/>
        </authorList>
    </citation>
    <scope>NUCLEOTIDE SEQUENCE [LARGE SCALE GENOMIC DNA]</scope>
    <source>
        <strain evidence="4">YIM B02556</strain>
    </source>
</reference>
<dbReference type="GO" id="GO:0005524">
    <property type="term" value="F:ATP binding"/>
    <property type="evidence" value="ECO:0007669"/>
    <property type="project" value="UniProtKB-KW"/>
</dbReference>
<evidence type="ECO:0000313" key="3">
    <source>
        <dbReference type="EMBL" id="MBK1836590.1"/>
    </source>
</evidence>
<dbReference type="InterPro" id="IPR003594">
    <property type="entry name" value="HATPase_dom"/>
</dbReference>
<feature type="domain" description="Histidine kinase/HSP90-like ATPase" evidence="2">
    <location>
        <begin position="24"/>
        <end position="148"/>
    </location>
</feature>
<dbReference type="Proteomes" id="UP000652760">
    <property type="component" value="Unassembled WGS sequence"/>
</dbReference>
<sequence>MAEQLGDEREDETVTDRLDMVLRNELSELERLATAVDAFIERNDLPPDLPFKFNLCFDELITNTVSYGYPDSGPHEIRVRLELDGTELRAEVEDDADAFDPFADAPPPDLTSDVDSRRVGGLGVFLVQKTMDSASYRREGSRNLVLLMKRVG</sequence>
<proteinExistence type="predicted"/>
<accession>A0ABS1EZK6</accession>
<keyword evidence="4" id="KW-1185">Reference proteome</keyword>
<dbReference type="InterPro" id="IPR050267">
    <property type="entry name" value="Anti-sigma-factor_SerPK"/>
</dbReference>
<gene>
    <name evidence="3" type="ORF">JHL17_04125</name>
</gene>
<dbReference type="Gene3D" id="3.30.565.10">
    <property type="entry name" value="Histidine kinase-like ATPase, C-terminal domain"/>
    <property type="match status" value="1"/>
</dbReference>
<dbReference type="PANTHER" id="PTHR35526">
    <property type="entry name" value="ANTI-SIGMA-F FACTOR RSBW-RELATED"/>
    <property type="match status" value="1"/>
</dbReference>
<evidence type="ECO:0000256" key="1">
    <source>
        <dbReference type="ARBA" id="ARBA00022527"/>
    </source>
</evidence>
<dbReference type="InterPro" id="IPR036890">
    <property type="entry name" value="HATPase_C_sf"/>
</dbReference>
<keyword evidence="1" id="KW-0808">Transferase</keyword>
<dbReference type="PANTHER" id="PTHR35526:SF6">
    <property type="entry name" value="SLR1861 PROTEIN"/>
    <property type="match status" value="1"/>
</dbReference>
<dbReference type="Pfam" id="PF13581">
    <property type="entry name" value="HATPase_c_2"/>
    <property type="match status" value="1"/>
</dbReference>